<accession>A0A377YRP6</accession>
<reference evidence="1 2" key="1">
    <citation type="submission" date="2018-06" db="EMBL/GenBank/DDBJ databases">
        <authorList>
            <consortium name="Pathogen Informatics"/>
            <person name="Doyle S."/>
        </authorList>
    </citation>
    <scope>NUCLEOTIDE SEQUENCE [LARGE SCALE GENOMIC DNA]</scope>
    <source>
        <strain evidence="1 2">NCTC8849</strain>
    </source>
</reference>
<dbReference type="InterPro" id="IPR036866">
    <property type="entry name" value="RibonucZ/Hydroxyglut_hydro"/>
</dbReference>
<dbReference type="Gene3D" id="3.60.15.10">
    <property type="entry name" value="Ribonuclease Z/Hydroxyacylglutathione hydrolase-like"/>
    <property type="match status" value="1"/>
</dbReference>
<proteinExistence type="predicted"/>
<sequence length="119" mass="13077">MFVQHEADAALLRSQGFQDLRLLSADSEFAGVRLQKTTSGQHGSDRTYAVPAMAERLGEACGVVFRHPQEKTLWLVGDTIWRDDIAADLLTLRPDVVVLNAGYAHVIGFGPIIMARKIS</sequence>
<dbReference type="AlphaFoldDB" id="A0A377YRP6"/>
<name>A0A377YRP6_KLEPN</name>
<evidence type="ECO:0000313" key="2">
    <source>
        <dbReference type="Proteomes" id="UP000254799"/>
    </source>
</evidence>
<dbReference type="Proteomes" id="UP000254799">
    <property type="component" value="Unassembled WGS sequence"/>
</dbReference>
<evidence type="ECO:0000313" key="1">
    <source>
        <dbReference type="EMBL" id="STU49991.1"/>
    </source>
</evidence>
<dbReference type="EMBL" id="UGLC01000004">
    <property type="protein sequence ID" value="STU49991.1"/>
    <property type="molecule type" value="Genomic_DNA"/>
</dbReference>
<gene>
    <name evidence="1" type="ORF">NCTC8849_06398</name>
</gene>
<organism evidence="1 2">
    <name type="scientific">Klebsiella pneumoniae</name>
    <dbReference type="NCBI Taxonomy" id="573"/>
    <lineage>
        <taxon>Bacteria</taxon>
        <taxon>Pseudomonadati</taxon>
        <taxon>Pseudomonadota</taxon>
        <taxon>Gammaproteobacteria</taxon>
        <taxon>Enterobacterales</taxon>
        <taxon>Enterobacteriaceae</taxon>
        <taxon>Klebsiella/Raoultella group</taxon>
        <taxon>Klebsiella</taxon>
        <taxon>Klebsiella pneumoniae complex</taxon>
    </lineage>
</organism>
<protein>
    <submittedName>
        <fullName evidence="1">Metallo-beta-lactamase domain protein</fullName>
    </submittedName>
</protein>